<reference evidence="6" key="1">
    <citation type="submission" date="2021-12" db="EMBL/GenBank/DDBJ databases">
        <authorList>
            <person name="Zaccaron A."/>
            <person name="Stergiopoulos I."/>
        </authorList>
    </citation>
    <scope>NUCLEOTIDE SEQUENCE</scope>
    <source>
        <strain evidence="6">Race5_Kim</strain>
    </source>
</reference>
<feature type="compositionally biased region" description="Basic residues" evidence="4">
    <location>
        <begin position="1"/>
        <end position="11"/>
    </location>
</feature>
<dbReference type="SMART" id="SM00829">
    <property type="entry name" value="PKS_ER"/>
    <property type="match status" value="1"/>
</dbReference>
<dbReference type="KEGG" id="ffu:CLAFUR5_13305"/>
<comment type="subunit">
    <text evidence="2">Monomer.</text>
</comment>
<dbReference type="InterPro" id="IPR047122">
    <property type="entry name" value="Trans-enoyl_RdTase-like"/>
</dbReference>
<dbReference type="EMBL" id="CP090173">
    <property type="protein sequence ID" value="UJO23357.1"/>
    <property type="molecule type" value="Genomic_DNA"/>
</dbReference>
<dbReference type="InterPro" id="IPR011032">
    <property type="entry name" value="GroES-like_sf"/>
</dbReference>
<evidence type="ECO:0000256" key="1">
    <source>
        <dbReference type="ARBA" id="ARBA00008072"/>
    </source>
</evidence>
<reference evidence="6" key="2">
    <citation type="journal article" date="2022" name="Microb. Genom.">
        <title>A chromosome-scale genome assembly of the tomato pathogen Cladosporium fulvum reveals a compartmentalized genome architecture and the presence of a dispensable chromosome.</title>
        <authorList>
            <person name="Zaccaron A.Z."/>
            <person name="Chen L.H."/>
            <person name="Samaras A."/>
            <person name="Stergiopoulos I."/>
        </authorList>
    </citation>
    <scope>NUCLEOTIDE SEQUENCE</scope>
    <source>
        <strain evidence="6">Race5_Kim</strain>
    </source>
</reference>
<name>A0A9Q8PJ47_PASFU</name>
<dbReference type="AlphaFoldDB" id="A0A9Q8PJ47"/>
<dbReference type="OrthoDB" id="48317at2759"/>
<dbReference type="CDD" id="cd08249">
    <property type="entry name" value="enoyl_reductase_like"/>
    <property type="match status" value="1"/>
</dbReference>
<dbReference type="Gene3D" id="3.40.50.720">
    <property type="entry name" value="NAD(P)-binding Rossmann-like Domain"/>
    <property type="match status" value="1"/>
</dbReference>
<dbReference type="PANTHER" id="PTHR45348:SF2">
    <property type="entry name" value="ZINC-TYPE ALCOHOL DEHYDROGENASE-LIKE PROTEIN C2E1P3.01"/>
    <property type="match status" value="1"/>
</dbReference>
<dbReference type="GO" id="GO:0016651">
    <property type="term" value="F:oxidoreductase activity, acting on NAD(P)H"/>
    <property type="evidence" value="ECO:0007669"/>
    <property type="project" value="InterPro"/>
</dbReference>
<comment type="similarity">
    <text evidence="1">Belongs to the zinc-containing alcohol dehydrogenase family.</text>
</comment>
<dbReference type="Pfam" id="PF08240">
    <property type="entry name" value="ADH_N"/>
    <property type="match status" value="1"/>
</dbReference>
<evidence type="ECO:0000256" key="3">
    <source>
        <dbReference type="ARBA" id="ARBA00023002"/>
    </source>
</evidence>
<feature type="domain" description="Enoyl reductase (ER)" evidence="5">
    <location>
        <begin position="56"/>
        <end position="398"/>
    </location>
</feature>
<organism evidence="6 7">
    <name type="scientific">Passalora fulva</name>
    <name type="common">Tomato leaf mold</name>
    <name type="synonym">Cladosporium fulvum</name>
    <dbReference type="NCBI Taxonomy" id="5499"/>
    <lineage>
        <taxon>Eukaryota</taxon>
        <taxon>Fungi</taxon>
        <taxon>Dikarya</taxon>
        <taxon>Ascomycota</taxon>
        <taxon>Pezizomycotina</taxon>
        <taxon>Dothideomycetes</taxon>
        <taxon>Dothideomycetidae</taxon>
        <taxon>Mycosphaerellales</taxon>
        <taxon>Mycosphaerellaceae</taxon>
        <taxon>Fulvia</taxon>
    </lineage>
</organism>
<dbReference type="GeneID" id="71993183"/>
<gene>
    <name evidence="6" type="ORF">CLAFUR5_13305</name>
</gene>
<feature type="region of interest" description="Disordered" evidence="4">
    <location>
        <begin position="1"/>
        <end position="44"/>
    </location>
</feature>
<keyword evidence="3" id="KW-0560">Oxidoreductase</keyword>
<protein>
    <submittedName>
        <fullName evidence="6">Hps1-dma1 cluster oxidoreductase toxD</fullName>
    </submittedName>
</protein>
<dbReference type="RefSeq" id="XP_047767723.1">
    <property type="nucleotide sequence ID" value="XM_047912453.1"/>
</dbReference>
<dbReference type="SUPFAM" id="SSF51735">
    <property type="entry name" value="NAD(P)-binding Rossmann-fold domains"/>
    <property type="match status" value="1"/>
</dbReference>
<evidence type="ECO:0000313" key="6">
    <source>
        <dbReference type="EMBL" id="UJO23357.1"/>
    </source>
</evidence>
<sequence length="414" mass="44701">MTTAIGRRRSTSRTPPPNNYPSQRYKKDDSSSSVSTHQSHQLSHISRIKMASQLPSTMKAITINENKAKVSEIPIPKIRATYLLAKVDSVALNPTDWKHINGKRAAAHGLAGCDFSGTVVEVGPEVTKSFKPGDRVAGTTHGANFSQPEDGCFSEYVVAKADLLVKIPESLSSEQAATFPLGVSTVGQGLFQKGLKLNLPDNPTKSGETVLIYGGSSATGSLAIQYATLAGYKVITTCSPKNNTFVKSLGATAAYDYKDPQCGATINRDTNNSLRLIWDTISLPASAAICEAALSTDAKDPKYWTILPVKLPNRNDVDSGFTFMYTIFGDAFEKAGRETPASQEDFEFARKFFGITEGLLKDGKLKTHPEKVGEKGLEGVLQGLKDLKEDKVSGNKLVYRVKETPGDSKAEVEL</sequence>
<dbReference type="InterPro" id="IPR013154">
    <property type="entry name" value="ADH-like_N"/>
</dbReference>
<evidence type="ECO:0000313" key="7">
    <source>
        <dbReference type="Proteomes" id="UP000756132"/>
    </source>
</evidence>
<dbReference type="InterPro" id="IPR036291">
    <property type="entry name" value="NAD(P)-bd_dom_sf"/>
</dbReference>
<dbReference type="Gene3D" id="3.90.180.10">
    <property type="entry name" value="Medium-chain alcohol dehydrogenases, catalytic domain"/>
    <property type="match status" value="1"/>
</dbReference>
<evidence type="ECO:0000256" key="4">
    <source>
        <dbReference type="SAM" id="MobiDB-lite"/>
    </source>
</evidence>
<dbReference type="PANTHER" id="PTHR45348">
    <property type="entry name" value="HYPOTHETICAL OXIDOREDUCTASE (EUROFUNG)"/>
    <property type="match status" value="1"/>
</dbReference>
<proteinExistence type="inferred from homology"/>
<dbReference type="Proteomes" id="UP000756132">
    <property type="component" value="Chromosome 11"/>
</dbReference>
<dbReference type="InterPro" id="IPR020843">
    <property type="entry name" value="ER"/>
</dbReference>
<feature type="compositionally biased region" description="Low complexity" evidence="4">
    <location>
        <begin position="31"/>
        <end position="44"/>
    </location>
</feature>
<evidence type="ECO:0000259" key="5">
    <source>
        <dbReference type="SMART" id="SM00829"/>
    </source>
</evidence>
<evidence type="ECO:0000256" key="2">
    <source>
        <dbReference type="ARBA" id="ARBA00011245"/>
    </source>
</evidence>
<keyword evidence="7" id="KW-1185">Reference proteome</keyword>
<accession>A0A9Q8PJ47</accession>
<dbReference type="SUPFAM" id="SSF50129">
    <property type="entry name" value="GroES-like"/>
    <property type="match status" value="1"/>
</dbReference>